<dbReference type="PANTHER" id="PTHR34580:SF9">
    <property type="entry name" value="SLL5097 PROTEIN"/>
    <property type="match status" value="1"/>
</dbReference>
<evidence type="ECO:0000313" key="4">
    <source>
        <dbReference type="Proteomes" id="UP000683507"/>
    </source>
</evidence>
<dbReference type="InterPro" id="IPR026881">
    <property type="entry name" value="WYL_dom"/>
</dbReference>
<accession>A0A916NFG0</accession>
<feature type="domain" description="WCX" evidence="2">
    <location>
        <begin position="284"/>
        <end position="332"/>
    </location>
</feature>
<feature type="domain" description="WYL" evidence="1">
    <location>
        <begin position="158"/>
        <end position="225"/>
    </location>
</feature>
<dbReference type="EMBL" id="OU015584">
    <property type="protein sequence ID" value="CAG5077707.1"/>
    <property type="molecule type" value="Genomic_DNA"/>
</dbReference>
<evidence type="ECO:0000259" key="2">
    <source>
        <dbReference type="Pfam" id="PF25583"/>
    </source>
</evidence>
<name>A0A916NFG0_9FLAO</name>
<dbReference type="Pfam" id="PF13280">
    <property type="entry name" value="WYL"/>
    <property type="match status" value="1"/>
</dbReference>
<keyword evidence="4" id="KW-1185">Reference proteome</keyword>
<dbReference type="KEGG" id="ptan:CRYO30217_00462"/>
<dbReference type="Pfam" id="PF25583">
    <property type="entry name" value="WCX"/>
    <property type="match status" value="1"/>
</dbReference>
<reference evidence="3" key="1">
    <citation type="submission" date="2021-04" db="EMBL/GenBank/DDBJ databases">
        <authorList>
            <person name="Rodrigo-Torres L."/>
            <person name="Arahal R. D."/>
            <person name="Lucena T."/>
        </authorList>
    </citation>
    <scope>NUCLEOTIDE SEQUENCE</scope>
    <source>
        <strain evidence="3">AS29M-1</strain>
    </source>
</reference>
<evidence type="ECO:0000259" key="1">
    <source>
        <dbReference type="Pfam" id="PF13280"/>
    </source>
</evidence>
<dbReference type="PROSITE" id="PS52050">
    <property type="entry name" value="WYL"/>
    <property type="match status" value="1"/>
</dbReference>
<gene>
    <name evidence="3" type="ORF">CRYO30217_00462</name>
</gene>
<evidence type="ECO:0000313" key="3">
    <source>
        <dbReference type="EMBL" id="CAG5077707.1"/>
    </source>
</evidence>
<dbReference type="AlphaFoldDB" id="A0A916NFG0"/>
<proteinExistence type="predicted"/>
<dbReference type="InterPro" id="IPR057727">
    <property type="entry name" value="WCX_dom"/>
</dbReference>
<protein>
    <recommendedName>
        <fullName evidence="5">WYL domain-containing protein</fullName>
    </recommendedName>
</protein>
<organism evidence="3 4">
    <name type="scientific">Parvicella tangerina</name>
    <dbReference type="NCBI Taxonomy" id="2829795"/>
    <lineage>
        <taxon>Bacteria</taxon>
        <taxon>Pseudomonadati</taxon>
        <taxon>Bacteroidota</taxon>
        <taxon>Flavobacteriia</taxon>
        <taxon>Flavobacteriales</taxon>
        <taxon>Parvicellaceae</taxon>
        <taxon>Parvicella</taxon>
    </lineage>
</organism>
<dbReference type="PANTHER" id="PTHR34580">
    <property type="match status" value="1"/>
</dbReference>
<dbReference type="RefSeq" id="WP_258540694.1">
    <property type="nucleotide sequence ID" value="NZ_OU015584.1"/>
</dbReference>
<dbReference type="InterPro" id="IPR051534">
    <property type="entry name" value="CBASS_pafABC_assoc_protein"/>
</dbReference>
<evidence type="ECO:0008006" key="5">
    <source>
        <dbReference type="Google" id="ProtNLM"/>
    </source>
</evidence>
<sequence length="336" mass="39313">MMIASKNAILRYRIIDRCIRSTAFPFPSKKELREACEEELYGSQNGSHICDSTIEKDLFAMRNEHDAPIRYSRKEKGYYYTDSEYTIDEIPLNDKDVDAIKMAANVLYQFKNSNLFQNFDFAISKILDRVNISNKIDDKEIDNFVQFEKVTSPKGGEFLEGLLTAIKQRKKVQFEYQAFKSEQRSIRRVHPYLLKEYRHRWYVIGKNEIKDRIQTFGLDRVLSLQLLEDQFEVDQAFDPDRFFKYSLGITANVGDPLQIKVATDEVLSKYLLSQPLHFSQTYLGEEDGKFLFEYFLLPTYELKQQILGFGSEIKVLSPPSFVEEIKSSIEAMKSLY</sequence>
<dbReference type="Proteomes" id="UP000683507">
    <property type="component" value="Chromosome"/>
</dbReference>